<proteinExistence type="predicted"/>
<accession>A0A1H0YAW4</accession>
<dbReference type="EMBL" id="FNKD01000001">
    <property type="protein sequence ID" value="SDQ12318.1"/>
    <property type="molecule type" value="Genomic_DNA"/>
</dbReference>
<evidence type="ECO:0000313" key="2">
    <source>
        <dbReference type="EMBL" id="SDQ12318.1"/>
    </source>
</evidence>
<name>A0A1H0YAW4_9BACI</name>
<keyword evidence="1" id="KW-1133">Transmembrane helix</keyword>
<feature type="transmembrane region" description="Helical" evidence="1">
    <location>
        <begin position="9"/>
        <end position="28"/>
    </location>
</feature>
<keyword evidence="1" id="KW-0472">Membrane</keyword>
<organism evidence="2 3">
    <name type="scientific">Virgibacillus salinus</name>
    <dbReference type="NCBI Taxonomy" id="553311"/>
    <lineage>
        <taxon>Bacteria</taxon>
        <taxon>Bacillati</taxon>
        <taxon>Bacillota</taxon>
        <taxon>Bacilli</taxon>
        <taxon>Bacillales</taxon>
        <taxon>Bacillaceae</taxon>
        <taxon>Virgibacillus</taxon>
    </lineage>
</organism>
<evidence type="ECO:0000313" key="3">
    <source>
        <dbReference type="Proteomes" id="UP000199444"/>
    </source>
</evidence>
<sequence>MRHPYEKFIRLELITLVLVVIIGLISIFQGILIIMLFSLYLLAISIFCEAIIAMNTHNTAEGAKQFVKATMLMLVTTILLFQL</sequence>
<reference evidence="2 3" key="1">
    <citation type="submission" date="2016-10" db="EMBL/GenBank/DDBJ databases">
        <authorList>
            <person name="de Groot N.N."/>
        </authorList>
    </citation>
    <scope>NUCLEOTIDE SEQUENCE [LARGE SCALE GENOMIC DNA]</scope>
    <source>
        <strain evidence="2 3">CGMCC 1.10449</strain>
    </source>
</reference>
<keyword evidence="3" id="KW-1185">Reference proteome</keyword>
<dbReference type="AlphaFoldDB" id="A0A1H0YAW4"/>
<gene>
    <name evidence="2" type="ORF">SAMN05216231_0543</name>
</gene>
<keyword evidence="1" id="KW-0812">Transmembrane</keyword>
<dbReference type="RefSeq" id="WP_092491413.1">
    <property type="nucleotide sequence ID" value="NZ_FNKD01000001.1"/>
</dbReference>
<evidence type="ECO:0000256" key="1">
    <source>
        <dbReference type="SAM" id="Phobius"/>
    </source>
</evidence>
<protein>
    <submittedName>
        <fullName evidence="2">Uncharacterized protein</fullName>
    </submittedName>
</protein>
<dbReference type="Proteomes" id="UP000199444">
    <property type="component" value="Unassembled WGS sequence"/>
</dbReference>